<gene>
    <name evidence="2" type="ORF">PHJA_002363000</name>
</gene>
<protein>
    <recommendedName>
        <fullName evidence="1">FBD domain-containing protein</fullName>
    </recommendedName>
</protein>
<feature type="domain" description="FBD" evidence="1">
    <location>
        <begin position="61"/>
        <end position="98"/>
    </location>
</feature>
<dbReference type="OrthoDB" id="904489at2759"/>
<sequence>MWNINVYHNLEKLELNLCCTRRIDLLTVTPVLHSCPLLQEFHLAVNIQTLEFRGYKEHVRLHPQLKKVYISGFGGTQNEIGFASYVMKSAIMLQKLHISAHASHYLGNGVWSDRVRPALKRNKCRYIRSMLRRGAVSKTADVVIQLASLRKWKIFISEDDN</sequence>
<comment type="caution">
    <text evidence="2">The sequence shown here is derived from an EMBL/GenBank/DDBJ whole genome shotgun (WGS) entry which is preliminary data.</text>
</comment>
<evidence type="ECO:0000313" key="2">
    <source>
        <dbReference type="EMBL" id="GFQ02191.1"/>
    </source>
</evidence>
<dbReference type="InterPro" id="IPR006566">
    <property type="entry name" value="FBD"/>
</dbReference>
<dbReference type="InterPro" id="IPR053772">
    <property type="entry name" value="At1g61320/At1g61330-like"/>
</dbReference>
<proteinExistence type="predicted"/>
<dbReference type="EMBL" id="BMAC01000731">
    <property type="protein sequence ID" value="GFQ02191.1"/>
    <property type="molecule type" value="Genomic_DNA"/>
</dbReference>
<dbReference type="Proteomes" id="UP000653305">
    <property type="component" value="Unassembled WGS sequence"/>
</dbReference>
<dbReference type="Pfam" id="PF08387">
    <property type="entry name" value="FBD"/>
    <property type="match status" value="1"/>
</dbReference>
<dbReference type="PANTHER" id="PTHR34145:SF28">
    <property type="entry name" value="F-BOX DOMAIN-CONTAINING PROTEIN"/>
    <property type="match status" value="1"/>
</dbReference>
<reference evidence="2" key="1">
    <citation type="submission" date="2020-07" db="EMBL/GenBank/DDBJ databases">
        <title>Ethylene signaling mediates host invasion by parasitic plants.</title>
        <authorList>
            <person name="Yoshida S."/>
        </authorList>
    </citation>
    <scope>NUCLEOTIDE SEQUENCE</scope>
    <source>
        <strain evidence="2">Okayama</strain>
    </source>
</reference>
<organism evidence="2 3">
    <name type="scientific">Phtheirospermum japonicum</name>
    <dbReference type="NCBI Taxonomy" id="374723"/>
    <lineage>
        <taxon>Eukaryota</taxon>
        <taxon>Viridiplantae</taxon>
        <taxon>Streptophyta</taxon>
        <taxon>Embryophyta</taxon>
        <taxon>Tracheophyta</taxon>
        <taxon>Spermatophyta</taxon>
        <taxon>Magnoliopsida</taxon>
        <taxon>eudicotyledons</taxon>
        <taxon>Gunneridae</taxon>
        <taxon>Pentapetalae</taxon>
        <taxon>asterids</taxon>
        <taxon>lamiids</taxon>
        <taxon>Lamiales</taxon>
        <taxon>Orobanchaceae</taxon>
        <taxon>Orobanchaceae incertae sedis</taxon>
        <taxon>Phtheirospermum</taxon>
    </lineage>
</organism>
<accession>A0A830CQK4</accession>
<dbReference type="SUPFAM" id="SSF52047">
    <property type="entry name" value="RNI-like"/>
    <property type="match status" value="1"/>
</dbReference>
<keyword evidence="3" id="KW-1185">Reference proteome</keyword>
<name>A0A830CQK4_9LAMI</name>
<dbReference type="AlphaFoldDB" id="A0A830CQK4"/>
<evidence type="ECO:0000313" key="3">
    <source>
        <dbReference type="Proteomes" id="UP000653305"/>
    </source>
</evidence>
<evidence type="ECO:0000259" key="1">
    <source>
        <dbReference type="Pfam" id="PF08387"/>
    </source>
</evidence>
<dbReference type="PANTHER" id="PTHR34145">
    <property type="entry name" value="OS02G0105600 PROTEIN"/>
    <property type="match status" value="1"/>
</dbReference>